<dbReference type="EMBL" id="RIBY02002134">
    <property type="protein sequence ID" value="KAH9824604.1"/>
    <property type="molecule type" value="Genomic_DNA"/>
</dbReference>
<accession>A0A9W7SMI9</accession>
<feature type="domain" description="DUF7730" evidence="2">
    <location>
        <begin position="115"/>
        <end position="234"/>
    </location>
</feature>
<evidence type="ECO:0000259" key="2">
    <source>
        <dbReference type="Pfam" id="PF24864"/>
    </source>
</evidence>
<reference evidence="3 4" key="2">
    <citation type="journal article" date="2021" name="Curr. Genet.">
        <title>Genetic response to nitrogen starvation in the aggressive Eucalyptus foliar pathogen Teratosphaeria destructans.</title>
        <authorList>
            <person name="Havenga M."/>
            <person name="Wingfield B.D."/>
            <person name="Wingfield M.J."/>
            <person name="Dreyer L.L."/>
            <person name="Roets F."/>
            <person name="Aylward J."/>
        </authorList>
    </citation>
    <scope>NUCLEOTIDE SEQUENCE [LARGE SCALE GENOMIC DNA]</scope>
    <source>
        <strain evidence="3">CMW44962</strain>
    </source>
</reference>
<sequence length="377" mass="42555">MATRLVLKVAAPRGSPSTGSPSTERRKARGKIREPAVPPIPEGFEQWDSNTKLVSGRHLTEAQYNITSSEYVQDVSVRHKEAFLIRPLTITTGPLQGRHILLLEPVAPPAKYFRFMGLPVELRRMVYDYVLIENRDVTMSTVKPIYHPRRPVVEGFELRHKGSRTMKWDQATRKWIGQPLSAFTLLGVCKQIYFEALTTAYGDHMFKFSSIRDAGVFLDTIGQAARGRLRNLHFTDYEQSSLKAATFTRLLATDCMSLRAIIVPHYTICQDSHDPTLSIHTIANACEAAMHNIRVLRKRKYGTPFDVLGLMQLASSGDHCNGDQALGTTACRTHERCRIKCKDALQHDAELRERLRASLKPRFAHLAIQHGTKLLKG</sequence>
<dbReference type="AlphaFoldDB" id="A0A9W7SMI9"/>
<proteinExistence type="predicted"/>
<protein>
    <recommendedName>
        <fullName evidence="2">DUF7730 domain-containing protein</fullName>
    </recommendedName>
</protein>
<gene>
    <name evidence="3" type="ORF">Tdes44962_MAKER04285</name>
</gene>
<comment type="caution">
    <text evidence="3">The sequence shown here is derived from an EMBL/GenBank/DDBJ whole genome shotgun (WGS) entry which is preliminary data.</text>
</comment>
<dbReference type="InterPro" id="IPR038883">
    <property type="entry name" value="AN11006-like"/>
</dbReference>
<dbReference type="InterPro" id="IPR056632">
    <property type="entry name" value="DUF7730"/>
</dbReference>
<evidence type="ECO:0000256" key="1">
    <source>
        <dbReference type="SAM" id="MobiDB-lite"/>
    </source>
</evidence>
<keyword evidence="4" id="KW-1185">Reference proteome</keyword>
<reference evidence="3 4" key="1">
    <citation type="journal article" date="2018" name="IMA Fungus">
        <title>IMA Genome-F 10: Nine draft genome sequences of Claviceps purpurea s.lat., including C. arundinis, C. humidiphila, and C. cf. spartinae, pseudomolecules for the pitch canker pathogen Fusarium circinatum, draft genome of Davidsoniella eucalypti, Grosmannia galeiformis, Quambalaria eucalypti, and Teratosphaeria destructans.</title>
        <authorList>
            <person name="Wingfield B.D."/>
            <person name="Liu M."/>
            <person name="Nguyen H.D."/>
            <person name="Lane F.A."/>
            <person name="Morgan S.W."/>
            <person name="De Vos L."/>
            <person name="Wilken P.M."/>
            <person name="Duong T.A."/>
            <person name="Aylward J."/>
            <person name="Coetzee M.P."/>
            <person name="Dadej K."/>
            <person name="De Beer Z.W."/>
            <person name="Findlay W."/>
            <person name="Havenga M."/>
            <person name="Kolarik M."/>
            <person name="Menzies J.G."/>
            <person name="Naidoo K."/>
            <person name="Pochopski O."/>
            <person name="Shoukouhi P."/>
            <person name="Santana Q.C."/>
            <person name="Seifert K.A."/>
            <person name="Soal N."/>
            <person name="Steenkamp E.T."/>
            <person name="Tatham C.T."/>
            <person name="van der Nest M.A."/>
            <person name="Wingfield M.J."/>
        </authorList>
    </citation>
    <scope>NUCLEOTIDE SEQUENCE [LARGE SCALE GENOMIC DNA]</scope>
    <source>
        <strain evidence="3">CMW44962</strain>
    </source>
</reference>
<feature type="region of interest" description="Disordered" evidence="1">
    <location>
        <begin position="1"/>
        <end position="41"/>
    </location>
</feature>
<evidence type="ECO:0000313" key="4">
    <source>
        <dbReference type="Proteomes" id="UP001138500"/>
    </source>
</evidence>
<dbReference type="PANTHER" id="PTHR42085:SF8">
    <property type="entry name" value="F-BOX DOMAIN-CONTAINING PROTEIN"/>
    <property type="match status" value="1"/>
</dbReference>
<organism evidence="3 4">
    <name type="scientific">Teratosphaeria destructans</name>
    <dbReference type="NCBI Taxonomy" id="418781"/>
    <lineage>
        <taxon>Eukaryota</taxon>
        <taxon>Fungi</taxon>
        <taxon>Dikarya</taxon>
        <taxon>Ascomycota</taxon>
        <taxon>Pezizomycotina</taxon>
        <taxon>Dothideomycetes</taxon>
        <taxon>Dothideomycetidae</taxon>
        <taxon>Mycosphaerellales</taxon>
        <taxon>Teratosphaeriaceae</taxon>
        <taxon>Teratosphaeria</taxon>
    </lineage>
</organism>
<dbReference type="OrthoDB" id="5272396at2759"/>
<name>A0A9W7SMI9_9PEZI</name>
<dbReference type="Pfam" id="PF24864">
    <property type="entry name" value="DUF7730"/>
    <property type="match status" value="1"/>
</dbReference>
<dbReference type="Proteomes" id="UP001138500">
    <property type="component" value="Unassembled WGS sequence"/>
</dbReference>
<evidence type="ECO:0000313" key="3">
    <source>
        <dbReference type="EMBL" id="KAH9824604.1"/>
    </source>
</evidence>
<dbReference type="PANTHER" id="PTHR42085">
    <property type="entry name" value="F-BOX DOMAIN-CONTAINING PROTEIN"/>
    <property type="match status" value="1"/>
</dbReference>